<name>A0AB39XX60_9BRAD</name>
<gene>
    <name evidence="1" type="ORF">AB8Z38_16760</name>
</gene>
<organism evidence="1">
    <name type="scientific">Bradyrhizobium sp. LLZ17</name>
    <dbReference type="NCBI Taxonomy" id="3239388"/>
    <lineage>
        <taxon>Bacteria</taxon>
        <taxon>Pseudomonadati</taxon>
        <taxon>Pseudomonadota</taxon>
        <taxon>Alphaproteobacteria</taxon>
        <taxon>Hyphomicrobiales</taxon>
        <taxon>Nitrobacteraceae</taxon>
        <taxon>Bradyrhizobium</taxon>
    </lineage>
</organism>
<evidence type="ECO:0000313" key="1">
    <source>
        <dbReference type="EMBL" id="XDV60817.1"/>
    </source>
</evidence>
<protein>
    <recommendedName>
        <fullName evidence="2">Transposase</fullName>
    </recommendedName>
</protein>
<sequence>MLERSLDSLTARGIAAASGWGDRKAGEHKAVAAQDLALTESAALEKKLPA</sequence>
<proteinExistence type="predicted"/>
<accession>A0AB39XX60</accession>
<dbReference type="AlphaFoldDB" id="A0AB39XX60"/>
<dbReference type="RefSeq" id="WP_369726164.1">
    <property type="nucleotide sequence ID" value="NZ_CP165734.1"/>
</dbReference>
<reference evidence="1" key="1">
    <citation type="submission" date="2024-08" db="EMBL/GenBank/DDBJ databases">
        <authorList>
            <person name="Chaddad Z."/>
            <person name="Lamrabet M."/>
            <person name="Bouhnik O."/>
            <person name="Alami S."/>
            <person name="Wipf D."/>
            <person name="Courty P.E."/>
            <person name="Missbah El Idrissi M."/>
        </authorList>
    </citation>
    <scope>NUCLEOTIDE SEQUENCE</scope>
    <source>
        <strain evidence="1">LLZ17</strain>
    </source>
</reference>
<evidence type="ECO:0008006" key="2">
    <source>
        <dbReference type="Google" id="ProtNLM"/>
    </source>
</evidence>
<dbReference type="EMBL" id="CP165734">
    <property type="protein sequence ID" value="XDV60817.1"/>
    <property type="molecule type" value="Genomic_DNA"/>
</dbReference>